<feature type="transmembrane region" description="Helical" evidence="2">
    <location>
        <begin position="150"/>
        <end position="170"/>
    </location>
</feature>
<feature type="transmembrane region" description="Helical" evidence="2">
    <location>
        <begin position="306"/>
        <end position="324"/>
    </location>
</feature>
<keyword evidence="2" id="KW-1133">Transmembrane helix</keyword>
<dbReference type="PANTHER" id="PTHR38454">
    <property type="entry name" value="INTEGRAL MEMBRANE PROTEIN-RELATED"/>
    <property type="match status" value="1"/>
</dbReference>
<feature type="transmembrane region" description="Helical" evidence="2">
    <location>
        <begin position="759"/>
        <end position="778"/>
    </location>
</feature>
<evidence type="ECO:0000256" key="1">
    <source>
        <dbReference type="SAM" id="MobiDB-lite"/>
    </source>
</evidence>
<feature type="transmembrane region" description="Helical" evidence="2">
    <location>
        <begin position="403"/>
        <end position="425"/>
    </location>
</feature>
<feature type="transmembrane region" description="Helical" evidence="2">
    <location>
        <begin position="372"/>
        <end position="391"/>
    </location>
</feature>
<accession>A0A419EU78</accession>
<feature type="transmembrane region" description="Helical" evidence="2">
    <location>
        <begin position="331"/>
        <end position="352"/>
    </location>
</feature>
<dbReference type="Pfam" id="PF09586">
    <property type="entry name" value="YfhO"/>
    <property type="match status" value="1"/>
</dbReference>
<dbReference type="InterPro" id="IPR018580">
    <property type="entry name" value="Uncharacterised_YfhO"/>
</dbReference>
<name>A0A419EU78_9BACT</name>
<dbReference type="EMBL" id="QZKI01000101">
    <property type="protein sequence ID" value="RJP67677.1"/>
    <property type="molecule type" value="Genomic_DNA"/>
</dbReference>
<proteinExistence type="predicted"/>
<feature type="transmembrane region" description="Helical" evidence="2">
    <location>
        <begin position="7"/>
        <end position="23"/>
    </location>
</feature>
<keyword evidence="2" id="KW-0472">Membrane</keyword>
<evidence type="ECO:0000313" key="4">
    <source>
        <dbReference type="Proteomes" id="UP000285961"/>
    </source>
</evidence>
<keyword evidence="2" id="KW-0812">Transmembrane</keyword>
<reference evidence="3 4" key="1">
    <citation type="journal article" date="2017" name="ISME J.">
        <title>Energy and carbon metabolisms in a deep terrestrial subsurface fluid microbial community.</title>
        <authorList>
            <person name="Momper L."/>
            <person name="Jungbluth S.P."/>
            <person name="Lee M.D."/>
            <person name="Amend J.P."/>
        </authorList>
    </citation>
    <scope>NUCLEOTIDE SEQUENCE [LARGE SCALE GENOMIC DNA]</scope>
    <source>
        <strain evidence="3">SURF_17</strain>
    </source>
</reference>
<evidence type="ECO:0000313" key="3">
    <source>
        <dbReference type="EMBL" id="RJP67677.1"/>
    </source>
</evidence>
<dbReference type="AlphaFoldDB" id="A0A419EU78"/>
<evidence type="ECO:0000256" key="2">
    <source>
        <dbReference type="SAM" id="Phobius"/>
    </source>
</evidence>
<feature type="transmembrane region" description="Helical" evidence="2">
    <location>
        <begin position="74"/>
        <end position="96"/>
    </location>
</feature>
<sequence>MKRTRDSVPVLLLIALMCAYWLFNFGPLQPVSKSLEESGLWAHNLYNYYLPEYDYAFRQIGEGRLPLWNPFQTAGSPALAMLQAGVLYPLNLLFLLTTPESAIGYSTLLHLCLACVFSFLFFKNIFPDGNVIGASIAAMGFIFNPRMYEFALFPGNFMTACWLPVTLYFAERLVTRKTLKHCALLAVSVAMPFLAGFAQAAVYIYQMLILFLVFRIVSVAVSHGNGREALRILALCLLAAVTALLLVGPQLMPTFELSRLSARSLGTLTPEMSEVYGAEANSFAAWISGIVNYPKELTLVNGKHPIPPWSIFLILAALGLVRKTNIGMSTFLLVVGAGFFLLSLGTNTVFYKLYWDYIPTGNWFTTPVRLRYISYFCFSLLAGHGGSLLSDTRASEWESRAGLLLRLGLIASVSLILTALCPIFLRESAARSCGTIAVHFVLLAGLCFIAYIGQRHVHRLLSVLLIGLIIVEGFLWYANLVPFPAKAKPKETLYSRAVADSLRSLNGSWRVHIENGWGITFFGLPTVPEKFGSLFEIPVTTNWEPLTLRLYQEYCNHLTGRQWYYGRFQLAGRPFNENMFNMLAARYIVFSDAGADWIAPRLRTERGSEHYRLVQDFGAQKIYENTHALNRVNFASHWEIFENSEALFRRMREQAFDPTTTVLLTEARHESAPPPSTPHAGTPIDGVTPLFHADRGNIEIEVEAAKPGIVWISDCYYPGWKVYVDGIEKPMLRVNHAFRGVYVEEGKHGIRMAYQPTSFTVGLVGGAFGVLFAVIQLVRPWKRPPLLTRASSSSRDSAESLKHENPP</sequence>
<feature type="transmembrane region" description="Helical" evidence="2">
    <location>
        <begin position="182"/>
        <end position="198"/>
    </location>
</feature>
<comment type="caution">
    <text evidence="3">The sequence shown here is derived from an EMBL/GenBank/DDBJ whole genome shotgun (WGS) entry which is preliminary data.</text>
</comment>
<feature type="region of interest" description="Disordered" evidence="1">
    <location>
        <begin position="787"/>
        <end position="807"/>
    </location>
</feature>
<gene>
    <name evidence="3" type="ORF">C4532_14270</name>
</gene>
<feature type="transmembrane region" description="Helical" evidence="2">
    <location>
        <begin position="437"/>
        <end position="453"/>
    </location>
</feature>
<protein>
    <recommendedName>
        <fullName evidence="5">YfhO family protein</fullName>
    </recommendedName>
</protein>
<dbReference type="Proteomes" id="UP000285961">
    <property type="component" value="Unassembled WGS sequence"/>
</dbReference>
<organism evidence="3 4">
    <name type="scientific">Candidatus Abyssobacteria bacterium SURF_17</name>
    <dbReference type="NCBI Taxonomy" id="2093361"/>
    <lineage>
        <taxon>Bacteria</taxon>
        <taxon>Pseudomonadati</taxon>
        <taxon>Candidatus Hydrogenedentota</taxon>
        <taxon>Candidatus Abyssobacteria</taxon>
    </lineage>
</organism>
<feature type="transmembrane region" description="Helical" evidence="2">
    <location>
        <begin position="103"/>
        <end position="122"/>
    </location>
</feature>
<dbReference type="PANTHER" id="PTHR38454:SF1">
    <property type="entry name" value="INTEGRAL MEMBRANE PROTEIN"/>
    <property type="match status" value="1"/>
</dbReference>
<evidence type="ECO:0008006" key="5">
    <source>
        <dbReference type="Google" id="ProtNLM"/>
    </source>
</evidence>
<feature type="transmembrane region" description="Helical" evidence="2">
    <location>
        <begin position="460"/>
        <end position="478"/>
    </location>
</feature>
<feature type="compositionally biased region" description="Basic and acidic residues" evidence="1">
    <location>
        <begin position="796"/>
        <end position="807"/>
    </location>
</feature>
<feature type="transmembrane region" description="Helical" evidence="2">
    <location>
        <begin position="204"/>
        <end position="222"/>
    </location>
</feature>
<feature type="transmembrane region" description="Helical" evidence="2">
    <location>
        <begin position="229"/>
        <end position="248"/>
    </location>
</feature>